<dbReference type="Proteomes" id="UP001165960">
    <property type="component" value="Unassembled WGS sequence"/>
</dbReference>
<dbReference type="EMBL" id="QTSX02000999">
    <property type="protein sequence ID" value="KAJ9083460.1"/>
    <property type="molecule type" value="Genomic_DNA"/>
</dbReference>
<organism evidence="1 2">
    <name type="scientific">Entomophthora muscae</name>
    <dbReference type="NCBI Taxonomy" id="34485"/>
    <lineage>
        <taxon>Eukaryota</taxon>
        <taxon>Fungi</taxon>
        <taxon>Fungi incertae sedis</taxon>
        <taxon>Zoopagomycota</taxon>
        <taxon>Entomophthoromycotina</taxon>
        <taxon>Entomophthoromycetes</taxon>
        <taxon>Entomophthorales</taxon>
        <taxon>Entomophthoraceae</taxon>
        <taxon>Entomophthora</taxon>
    </lineage>
</organism>
<reference evidence="1" key="1">
    <citation type="submission" date="2022-04" db="EMBL/GenBank/DDBJ databases">
        <title>Genome of the entomopathogenic fungus Entomophthora muscae.</title>
        <authorList>
            <person name="Elya C."/>
            <person name="Lovett B.R."/>
            <person name="Lee E."/>
            <person name="Macias A.M."/>
            <person name="Hajek A.E."/>
            <person name="De Bivort B.L."/>
            <person name="Kasson M.T."/>
            <person name="De Fine Licht H.H."/>
            <person name="Stajich J.E."/>
        </authorList>
    </citation>
    <scope>NUCLEOTIDE SEQUENCE</scope>
    <source>
        <strain evidence="1">Berkeley</strain>
    </source>
</reference>
<evidence type="ECO:0000313" key="2">
    <source>
        <dbReference type="Proteomes" id="UP001165960"/>
    </source>
</evidence>
<gene>
    <name evidence="1" type="ORF">DSO57_1034554</name>
</gene>
<keyword evidence="2" id="KW-1185">Reference proteome</keyword>
<proteinExistence type="predicted"/>
<evidence type="ECO:0000313" key="1">
    <source>
        <dbReference type="EMBL" id="KAJ9083460.1"/>
    </source>
</evidence>
<comment type="caution">
    <text evidence="1">The sequence shown here is derived from an EMBL/GenBank/DDBJ whole genome shotgun (WGS) entry which is preliminary data.</text>
</comment>
<sequence>MYGADEATKNSAIFNCLDAKTQKIIMPCLPEQSWTFANVSRALIEEFSSKEALNNCKMDFVEDDIKKGETMQELADIFYLEAQTLISLKAASFIDVKSFCYSIKPNGRNSAPPQDQKPAKNCRQTLERNINFK</sequence>
<protein>
    <submittedName>
        <fullName evidence="1">Uncharacterized protein</fullName>
    </submittedName>
</protein>
<accession>A0ACC2U9R1</accession>
<name>A0ACC2U9R1_9FUNG</name>